<evidence type="ECO:0000259" key="4">
    <source>
        <dbReference type="PROSITE" id="PS50011"/>
    </source>
</evidence>
<dbReference type="Gene3D" id="1.10.510.10">
    <property type="entry name" value="Transferase(Phosphotransferase) domain 1"/>
    <property type="match status" value="1"/>
</dbReference>
<reference evidence="5 6" key="1">
    <citation type="submission" date="2015-12" db="EMBL/GenBank/DDBJ databases">
        <title>Draft genome of the nematode, Onchocerca flexuosa.</title>
        <authorList>
            <person name="Mitreva M."/>
        </authorList>
    </citation>
    <scope>NUCLEOTIDE SEQUENCE [LARGE SCALE GENOMIC DNA]</scope>
    <source>
        <strain evidence="5">Red Deer</strain>
    </source>
</reference>
<name>A0A238BVC1_9BILA</name>
<organism evidence="5 6">
    <name type="scientific">Onchocerca flexuosa</name>
    <dbReference type="NCBI Taxonomy" id="387005"/>
    <lineage>
        <taxon>Eukaryota</taxon>
        <taxon>Metazoa</taxon>
        <taxon>Ecdysozoa</taxon>
        <taxon>Nematoda</taxon>
        <taxon>Chromadorea</taxon>
        <taxon>Rhabditida</taxon>
        <taxon>Spirurina</taxon>
        <taxon>Spiruromorpha</taxon>
        <taxon>Filarioidea</taxon>
        <taxon>Onchocercidae</taxon>
        <taxon>Onchocerca</taxon>
    </lineage>
</organism>
<dbReference type="GO" id="GO:0035556">
    <property type="term" value="P:intracellular signal transduction"/>
    <property type="evidence" value="ECO:0007669"/>
    <property type="project" value="TreeGrafter"/>
</dbReference>
<keyword evidence="6" id="KW-1185">Reference proteome</keyword>
<feature type="domain" description="Protein kinase" evidence="4">
    <location>
        <begin position="252"/>
        <end position="521"/>
    </location>
</feature>
<dbReference type="OrthoDB" id="193931at2759"/>
<dbReference type="PROSITE" id="PS00107">
    <property type="entry name" value="PROTEIN_KINASE_ATP"/>
    <property type="match status" value="1"/>
</dbReference>
<keyword evidence="5" id="KW-0418">Kinase</keyword>
<keyword evidence="2 3" id="KW-0067">ATP-binding</keyword>
<evidence type="ECO:0000256" key="3">
    <source>
        <dbReference type="PROSITE-ProRule" id="PRU10141"/>
    </source>
</evidence>
<evidence type="ECO:0000313" key="5">
    <source>
        <dbReference type="EMBL" id="OZC09299.1"/>
    </source>
</evidence>
<dbReference type="GO" id="GO:0004674">
    <property type="term" value="F:protein serine/threonine kinase activity"/>
    <property type="evidence" value="ECO:0007669"/>
    <property type="project" value="TreeGrafter"/>
</dbReference>
<dbReference type="GO" id="GO:0005829">
    <property type="term" value="C:cytosol"/>
    <property type="evidence" value="ECO:0007669"/>
    <property type="project" value="TreeGrafter"/>
</dbReference>
<evidence type="ECO:0000313" key="6">
    <source>
        <dbReference type="Proteomes" id="UP000242913"/>
    </source>
</evidence>
<accession>A0A238BVC1</accession>
<dbReference type="PANTHER" id="PTHR24346">
    <property type="entry name" value="MAP/MICROTUBULE AFFINITY-REGULATING KINASE"/>
    <property type="match status" value="1"/>
</dbReference>
<dbReference type="SMART" id="SM00220">
    <property type="entry name" value="S_TKc"/>
    <property type="match status" value="1"/>
</dbReference>
<keyword evidence="1 3" id="KW-0547">Nucleotide-binding</keyword>
<dbReference type="GO" id="GO:0005524">
    <property type="term" value="F:ATP binding"/>
    <property type="evidence" value="ECO:0007669"/>
    <property type="project" value="UniProtKB-UniRule"/>
</dbReference>
<sequence>QRPLLYELRIRAFSTISGAILLTESGALHDFNEHFIEALIGKRKKEALKDIVEFNYMLISGCSSSASAQNNHSSVTWQINDLAISLQKMEPLENVSIGSSHSSVSEIYSSMPSTSSQCSNVQSWNQMIVDEEKTNNQNTSIMEGSFHGFAKHSDGNLIAVCFNIKRLEPSNGANWAVFISYNRISDSSFSDNMKEVESIEENICDNDNDSICAYNDDDYQFDFKVEKNQVESSQLSEDENVQEIAGEYSEYYETHHLIGNGAFGSVKLTTRKDSGILAVAKFICKSKVFSESWIPSSKRGNRVVPIELHLLETLSHPNIVKLLDVFENDTYYQLVMEKLGCGMDLFEFIEQEPKLDEPLISYIFRQLFILLIRRLLSTLLTLINLFRYRGPELEMWSLGILLYTLVFFENPFRSLQEAMHAEIELPWEVSEGLFQVIAWLLQRDPQLRATIRNISNHYWVKQSVDLRKYRFQDVLKKYDHPQFDRSNCASELVNHFKNTSDYYSLSLGIDATSSESKVEIL</sequence>
<feature type="binding site" evidence="3">
    <location>
        <position position="285"/>
    </location>
    <ligand>
        <name>ATP</name>
        <dbReference type="ChEBI" id="CHEBI:30616"/>
    </ligand>
</feature>
<dbReference type="EMBL" id="KZ269995">
    <property type="protein sequence ID" value="OZC09299.1"/>
    <property type="molecule type" value="Genomic_DNA"/>
</dbReference>
<dbReference type="InterPro" id="IPR000719">
    <property type="entry name" value="Prot_kinase_dom"/>
</dbReference>
<dbReference type="InterPro" id="IPR011009">
    <property type="entry name" value="Kinase-like_dom_sf"/>
</dbReference>
<feature type="non-terminal residue" evidence="5">
    <location>
        <position position="1"/>
    </location>
</feature>
<dbReference type="SUPFAM" id="SSF56112">
    <property type="entry name" value="Protein kinase-like (PK-like)"/>
    <property type="match status" value="1"/>
</dbReference>
<dbReference type="Proteomes" id="UP000242913">
    <property type="component" value="Unassembled WGS sequence"/>
</dbReference>
<evidence type="ECO:0000256" key="2">
    <source>
        <dbReference type="ARBA" id="ARBA00022840"/>
    </source>
</evidence>
<dbReference type="InterPro" id="IPR017441">
    <property type="entry name" value="Protein_kinase_ATP_BS"/>
</dbReference>
<dbReference type="GO" id="GO:0045719">
    <property type="term" value="P:negative regulation of glycogen biosynthetic process"/>
    <property type="evidence" value="ECO:0007669"/>
    <property type="project" value="TreeGrafter"/>
</dbReference>
<gene>
    <name evidence="5" type="ORF">X798_03640</name>
</gene>
<dbReference type="GO" id="GO:0005634">
    <property type="term" value="C:nucleus"/>
    <property type="evidence" value="ECO:0007669"/>
    <property type="project" value="TreeGrafter"/>
</dbReference>
<dbReference type="Gene3D" id="3.30.200.20">
    <property type="entry name" value="Phosphorylase Kinase, domain 1"/>
    <property type="match status" value="1"/>
</dbReference>
<dbReference type="PROSITE" id="PS50011">
    <property type="entry name" value="PROTEIN_KINASE_DOM"/>
    <property type="match status" value="1"/>
</dbReference>
<proteinExistence type="predicted"/>
<dbReference type="AlphaFoldDB" id="A0A238BVC1"/>
<evidence type="ECO:0000256" key="1">
    <source>
        <dbReference type="ARBA" id="ARBA00022741"/>
    </source>
</evidence>
<keyword evidence="5" id="KW-0808">Transferase</keyword>
<dbReference type="PANTHER" id="PTHR24346:SF51">
    <property type="entry name" value="PAS DOMAIN-CONTAINING SERINE_THREONINE-PROTEIN KINASE"/>
    <property type="match status" value="1"/>
</dbReference>
<dbReference type="Pfam" id="PF00069">
    <property type="entry name" value="Pkinase"/>
    <property type="match status" value="2"/>
</dbReference>
<protein>
    <submittedName>
        <fullName evidence="5">Kinase domain protein</fullName>
    </submittedName>
</protein>